<name>A0A1H7MDK8_9HYPH</name>
<gene>
    <name evidence="1" type="ORF">SAMN04515666_102817</name>
</gene>
<dbReference type="AlphaFoldDB" id="A0A1H7MDK8"/>
<evidence type="ECO:0008006" key="3">
    <source>
        <dbReference type="Google" id="ProtNLM"/>
    </source>
</evidence>
<dbReference type="OrthoDB" id="8163250at2"/>
<reference evidence="2" key="1">
    <citation type="submission" date="2016-10" db="EMBL/GenBank/DDBJ databases">
        <authorList>
            <person name="Varghese N."/>
            <person name="Submissions S."/>
        </authorList>
    </citation>
    <scope>NUCLEOTIDE SEQUENCE [LARGE SCALE GENOMIC DNA]</scope>
    <source>
        <strain evidence="2">LMG 26383,CCUG 61248,R- 45681</strain>
    </source>
</reference>
<dbReference type="Proteomes" id="UP000199664">
    <property type="component" value="Unassembled WGS sequence"/>
</dbReference>
<keyword evidence="2" id="KW-1185">Reference proteome</keyword>
<dbReference type="EMBL" id="FOAN01000002">
    <property type="protein sequence ID" value="SEL09149.1"/>
    <property type="molecule type" value="Genomic_DNA"/>
</dbReference>
<dbReference type="STRING" id="1036779.SAMN04515666_102817"/>
<proteinExistence type="predicted"/>
<evidence type="ECO:0000313" key="2">
    <source>
        <dbReference type="Proteomes" id="UP000199664"/>
    </source>
</evidence>
<dbReference type="PROSITE" id="PS51257">
    <property type="entry name" value="PROKAR_LIPOPROTEIN"/>
    <property type="match status" value="1"/>
</dbReference>
<accession>A0A1H7MDK8</accession>
<evidence type="ECO:0000313" key="1">
    <source>
        <dbReference type="EMBL" id="SEL09149.1"/>
    </source>
</evidence>
<dbReference type="RefSeq" id="WP_091832257.1">
    <property type="nucleotide sequence ID" value="NZ_FOAN01000002.1"/>
</dbReference>
<sequence>MRIALAAIAIVLAGCSGGDSSRGVARNLTIGTEQCSKFKWGTAEMAACLDRAAEQQSATVAGPKDAGSS</sequence>
<protein>
    <recommendedName>
        <fullName evidence="3">Entry exclusion lipoprotein TrbK</fullName>
    </recommendedName>
</protein>
<organism evidence="1 2">
    <name type="scientific">Bosea lupini</name>
    <dbReference type="NCBI Taxonomy" id="1036779"/>
    <lineage>
        <taxon>Bacteria</taxon>
        <taxon>Pseudomonadati</taxon>
        <taxon>Pseudomonadota</taxon>
        <taxon>Alphaproteobacteria</taxon>
        <taxon>Hyphomicrobiales</taxon>
        <taxon>Boseaceae</taxon>
        <taxon>Bosea</taxon>
    </lineage>
</organism>